<comment type="caution">
    <text evidence="1">The sequence shown here is derived from an EMBL/GenBank/DDBJ whole genome shotgun (WGS) entry which is preliminary data.</text>
</comment>
<sequence length="279" mass="31528">MVSVSPPFFPPELERAIFEIVAHLQPATIPSLLLVSRRVHEWIERVRYQTVTANGELSSCRFQFLHRVIQSQTKPRDFFTDRVQHLFVEDIAAEELEAVLSVCTGIRFLIIFGFTESSSAPTLALLQSLRPHRLHIPLQLVMDARNSATPHPMFTSLTHLDIFHNPYDGIDHLASLPALTHLALLRSSSQATQILARCSALELLVDMHADEPNPDYLRSNDDVRFVSIVLSDDEYVTDWITGTRGGLDFWARGNLFVAKKCRGEIKPSSRCWIEDGDGI</sequence>
<protein>
    <submittedName>
        <fullName evidence="1">Uncharacterized protein</fullName>
    </submittedName>
</protein>
<organism evidence="1 2">
    <name type="scientific">Mycena alexandri</name>
    <dbReference type="NCBI Taxonomy" id="1745969"/>
    <lineage>
        <taxon>Eukaryota</taxon>
        <taxon>Fungi</taxon>
        <taxon>Dikarya</taxon>
        <taxon>Basidiomycota</taxon>
        <taxon>Agaricomycotina</taxon>
        <taxon>Agaricomycetes</taxon>
        <taxon>Agaricomycetidae</taxon>
        <taxon>Agaricales</taxon>
        <taxon>Marasmiineae</taxon>
        <taxon>Mycenaceae</taxon>
        <taxon>Mycena</taxon>
    </lineage>
</organism>
<dbReference type="Proteomes" id="UP001218188">
    <property type="component" value="Unassembled WGS sequence"/>
</dbReference>
<evidence type="ECO:0000313" key="2">
    <source>
        <dbReference type="Proteomes" id="UP001218188"/>
    </source>
</evidence>
<keyword evidence="2" id="KW-1185">Reference proteome</keyword>
<reference evidence="1" key="1">
    <citation type="submission" date="2023-03" db="EMBL/GenBank/DDBJ databases">
        <title>Massive genome expansion in bonnet fungi (Mycena s.s.) driven by repeated elements and novel gene families across ecological guilds.</title>
        <authorList>
            <consortium name="Lawrence Berkeley National Laboratory"/>
            <person name="Harder C.B."/>
            <person name="Miyauchi S."/>
            <person name="Viragh M."/>
            <person name="Kuo A."/>
            <person name="Thoen E."/>
            <person name="Andreopoulos B."/>
            <person name="Lu D."/>
            <person name="Skrede I."/>
            <person name="Drula E."/>
            <person name="Henrissat B."/>
            <person name="Morin E."/>
            <person name="Kohler A."/>
            <person name="Barry K."/>
            <person name="LaButti K."/>
            <person name="Morin E."/>
            <person name="Salamov A."/>
            <person name="Lipzen A."/>
            <person name="Mereny Z."/>
            <person name="Hegedus B."/>
            <person name="Baldrian P."/>
            <person name="Stursova M."/>
            <person name="Weitz H."/>
            <person name="Taylor A."/>
            <person name="Grigoriev I.V."/>
            <person name="Nagy L.G."/>
            <person name="Martin F."/>
            <person name="Kauserud H."/>
        </authorList>
    </citation>
    <scope>NUCLEOTIDE SEQUENCE</scope>
    <source>
        <strain evidence="1">CBHHK200</strain>
    </source>
</reference>
<dbReference type="AlphaFoldDB" id="A0AAD6TC33"/>
<dbReference type="SUPFAM" id="SSF52058">
    <property type="entry name" value="L domain-like"/>
    <property type="match status" value="1"/>
</dbReference>
<gene>
    <name evidence="1" type="ORF">C8F04DRAFT_1079512</name>
</gene>
<evidence type="ECO:0000313" key="1">
    <source>
        <dbReference type="EMBL" id="KAJ7041628.1"/>
    </source>
</evidence>
<accession>A0AAD6TC33</accession>
<name>A0AAD6TC33_9AGAR</name>
<dbReference type="EMBL" id="JARJCM010000016">
    <property type="protein sequence ID" value="KAJ7041628.1"/>
    <property type="molecule type" value="Genomic_DNA"/>
</dbReference>
<proteinExistence type="predicted"/>